<keyword evidence="1" id="KW-0805">Transcription regulation</keyword>
<dbReference type="InterPro" id="IPR009057">
    <property type="entry name" value="Homeodomain-like_sf"/>
</dbReference>
<gene>
    <name evidence="6" type="ORF">ACFPGP_17950</name>
</gene>
<proteinExistence type="predicted"/>
<dbReference type="Proteomes" id="UP001596087">
    <property type="component" value="Unassembled WGS sequence"/>
</dbReference>
<name>A0ABW0BNV7_9ACTN</name>
<evidence type="ECO:0000259" key="5">
    <source>
        <dbReference type="PROSITE" id="PS50977"/>
    </source>
</evidence>
<dbReference type="PANTHER" id="PTHR30055:SF234">
    <property type="entry name" value="HTH-TYPE TRANSCRIPTIONAL REGULATOR BETI"/>
    <property type="match status" value="1"/>
</dbReference>
<dbReference type="Gene3D" id="1.10.357.10">
    <property type="entry name" value="Tetracycline Repressor, domain 2"/>
    <property type="match status" value="1"/>
</dbReference>
<comment type="caution">
    <text evidence="6">The sequence shown here is derived from an EMBL/GenBank/DDBJ whole genome shotgun (WGS) entry which is preliminary data.</text>
</comment>
<keyword evidence="2 4" id="KW-0238">DNA-binding</keyword>
<evidence type="ECO:0000256" key="3">
    <source>
        <dbReference type="ARBA" id="ARBA00023163"/>
    </source>
</evidence>
<dbReference type="SUPFAM" id="SSF46689">
    <property type="entry name" value="Homeodomain-like"/>
    <property type="match status" value="1"/>
</dbReference>
<dbReference type="PANTHER" id="PTHR30055">
    <property type="entry name" value="HTH-TYPE TRANSCRIPTIONAL REGULATOR RUTR"/>
    <property type="match status" value="1"/>
</dbReference>
<dbReference type="Pfam" id="PF00440">
    <property type="entry name" value="TetR_N"/>
    <property type="match status" value="1"/>
</dbReference>
<dbReference type="EMBL" id="JBHSKD010000026">
    <property type="protein sequence ID" value="MFC5178567.1"/>
    <property type="molecule type" value="Genomic_DNA"/>
</dbReference>
<dbReference type="RefSeq" id="WP_378592205.1">
    <property type="nucleotide sequence ID" value="NZ_JBHSKD010000026.1"/>
</dbReference>
<keyword evidence="3" id="KW-0804">Transcription</keyword>
<feature type="DNA-binding region" description="H-T-H motif" evidence="4">
    <location>
        <begin position="40"/>
        <end position="59"/>
    </location>
</feature>
<evidence type="ECO:0000256" key="2">
    <source>
        <dbReference type="ARBA" id="ARBA00023125"/>
    </source>
</evidence>
<dbReference type="PROSITE" id="PS50977">
    <property type="entry name" value="HTH_TETR_2"/>
    <property type="match status" value="1"/>
</dbReference>
<reference evidence="7" key="1">
    <citation type="journal article" date="2019" name="Int. J. Syst. Evol. Microbiol.">
        <title>The Global Catalogue of Microorganisms (GCM) 10K type strain sequencing project: providing services to taxonomists for standard genome sequencing and annotation.</title>
        <authorList>
            <consortium name="The Broad Institute Genomics Platform"/>
            <consortium name="The Broad Institute Genome Sequencing Center for Infectious Disease"/>
            <person name="Wu L."/>
            <person name="Ma J."/>
        </authorList>
    </citation>
    <scope>NUCLEOTIDE SEQUENCE [LARGE SCALE GENOMIC DNA]</scope>
    <source>
        <strain evidence="7">DFY41</strain>
    </source>
</reference>
<sequence length="196" mass="21756">MNSTRTYTMTARARSVEQTRTRILDATFALHSERLAGDIALDDVAERAGVSVQTVLRHFGNRDGLVRATVEHARTRVVEERQAPVGDVRAAVRVIVDHYERRGEGVLVLLAQEGTEGFVREITDRGRQLHREWVAAVFAPYLPGAGDSAADPDGGALLDLLVVATDVYTWKLLRRDRGLTRADTEARMLRLVEALL</sequence>
<evidence type="ECO:0000313" key="7">
    <source>
        <dbReference type="Proteomes" id="UP001596087"/>
    </source>
</evidence>
<dbReference type="InterPro" id="IPR001647">
    <property type="entry name" value="HTH_TetR"/>
</dbReference>
<evidence type="ECO:0000256" key="4">
    <source>
        <dbReference type="PROSITE-ProRule" id="PRU00335"/>
    </source>
</evidence>
<evidence type="ECO:0000256" key="1">
    <source>
        <dbReference type="ARBA" id="ARBA00023015"/>
    </source>
</evidence>
<dbReference type="InterPro" id="IPR050109">
    <property type="entry name" value="HTH-type_TetR-like_transc_reg"/>
</dbReference>
<organism evidence="6 7">
    <name type="scientific">Nocardioides taihuensis</name>
    <dbReference type="NCBI Taxonomy" id="1835606"/>
    <lineage>
        <taxon>Bacteria</taxon>
        <taxon>Bacillati</taxon>
        <taxon>Actinomycetota</taxon>
        <taxon>Actinomycetes</taxon>
        <taxon>Propionibacteriales</taxon>
        <taxon>Nocardioidaceae</taxon>
        <taxon>Nocardioides</taxon>
    </lineage>
</organism>
<protein>
    <submittedName>
        <fullName evidence="6">TetR/AcrR family transcriptional regulator</fullName>
    </submittedName>
</protein>
<feature type="domain" description="HTH tetR-type" evidence="5">
    <location>
        <begin position="17"/>
        <end position="77"/>
    </location>
</feature>
<accession>A0ABW0BNV7</accession>
<evidence type="ECO:0000313" key="6">
    <source>
        <dbReference type="EMBL" id="MFC5178567.1"/>
    </source>
</evidence>
<keyword evidence="7" id="KW-1185">Reference proteome</keyword>